<name>A0A5J9W7K5_9POAL</name>
<dbReference type="Proteomes" id="UP000324897">
    <property type="component" value="Unassembled WGS sequence"/>
</dbReference>
<dbReference type="PANTHER" id="PTHR48158">
    <property type="entry name" value="OS11G0453550 PROTEIN"/>
    <property type="match status" value="1"/>
</dbReference>
<protein>
    <submittedName>
        <fullName evidence="1">Uncharacterized protein</fullName>
    </submittedName>
</protein>
<evidence type="ECO:0000313" key="1">
    <source>
        <dbReference type="EMBL" id="TVU43350.1"/>
    </source>
</evidence>
<comment type="caution">
    <text evidence="1">The sequence shown here is derived from an EMBL/GenBank/DDBJ whole genome shotgun (WGS) entry which is preliminary data.</text>
</comment>
<accession>A0A5J9W7K5</accession>
<dbReference type="Gramene" id="TVU43350">
    <property type="protein sequence ID" value="TVU43350"/>
    <property type="gene ID" value="EJB05_09812"/>
</dbReference>
<keyword evidence="2" id="KW-1185">Reference proteome</keyword>
<dbReference type="AlphaFoldDB" id="A0A5J9W7K5"/>
<dbReference type="EMBL" id="RWGY01000005">
    <property type="protein sequence ID" value="TVU43350.1"/>
    <property type="molecule type" value="Genomic_DNA"/>
</dbReference>
<evidence type="ECO:0000313" key="2">
    <source>
        <dbReference type="Proteomes" id="UP000324897"/>
    </source>
</evidence>
<reference evidence="1 2" key="1">
    <citation type="journal article" date="2019" name="Sci. Rep.">
        <title>A high-quality genome of Eragrostis curvula grass provides insights into Poaceae evolution and supports new strategies to enhance forage quality.</title>
        <authorList>
            <person name="Carballo J."/>
            <person name="Santos B.A.C.M."/>
            <person name="Zappacosta D."/>
            <person name="Garbus I."/>
            <person name="Selva J.P."/>
            <person name="Gallo C.A."/>
            <person name="Diaz A."/>
            <person name="Albertini E."/>
            <person name="Caccamo M."/>
            <person name="Echenique V."/>
        </authorList>
    </citation>
    <scope>NUCLEOTIDE SEQUENCE [LARGE SCALE GENOMIC DNA]</scope>
    <source>
        <strain evidence="2">cv. Victoria</strain>
        <tissue evidence="1">Leaf</tissue>
    </source>
</reference>
<sequence length="121" mass="13207">MSYKLTTERQYRHSSNLLRSPIGQTSHQYLVSEMAIAKNMKLGLLLLALLLLACTAVPARTISGESTDGGHTKGEATAMLFSGGRFTGCYRNPLPTPAWVFCCIKDENCWTSLSACRSECG</sequence>
<dbReference type="PANTHER" id="PTHR48158:SF1">
    <property type="entry name" value="OS11G0453550 PROTEIN"/>
    <property type="match status" value="1"/>
</dbReference>
<gene>
    <name evidence="1" type="ORF">EJB05_09812</name>
</gene>
<proteinExistence type="predicted"/>
<organism evidence="1 2">
    <name type="scientific">Eragrostis curvula</name>
    <name type="common">weeping love grass</name>
    <dbReference type="NCBI Taxonomy" id="38414"/>
    <lineage>
        <taxon>Eukaryota</taxon>
        <taxon>Viridiplantae</taxon>
        <taxon>Streptophyta</taxon>
        <taxon>Embryophyta</taxon>
        <taxon>Tracheophyta</taxon>
        <taxon>Spermatophyta</taxon>
        <taxon>Magnoliopsida</taxon>
        <taxon>Liliopsida</taxon>
        <taxon>Poales</taxon>
        <taxon>Poaceae</taxon>
        <taxon>PACMAD clade</taxon>
        <taxon>Chloridoideae</taxon>
        <taxon>Eragrostideae</taxon>
        <taxon>Eragrostidinae</taxon>
        <taxon>Eragrostis</taxon>
    </lineage>
</organism>